<protein>
    <submittedName>
        <fullName evidence="2">Uncharacterized protein</fullName>
    </submittedName>
</protein>
<proteinExistence type="predicted"/>
<name>A0A5M3WKA8_9ACTN</name>
<sequence length="265" mass="28081">MWLAILAGPLPHDGGVAVLARTQVAALPEHASEVLDDHRRCYPPVDGSTVLEPLYPDRLAEDFLALTTPGNSDPGADREAVDSWAATSLLSSPVGQDSPSWARGALSVLIETAHRWPHIAATQLAPLLTTRPELILHAGGTVLARLAALPDIDTALLEKIEALLPASRHIDLDLGIAALSARLVERRLKASSGPCTSRTDTSPSFPPGPSDSPCPFGSPSQLVIASSSMQALTWPTRTQNPPISITERPIGEAKRAPLLTAGRRR</sequence>
<keyword evidence="3" id="KW-1185">Reference proteome</keyword>
<evidence type="ECO:0000313" key="2">
    <source>
        <dbReference type="EMBL" id="GES07631.1"/>
    </source>
</evidence>
<evidence type="ECO:0000256" key="1">
    <source>
        <dbReference type="SAM" id="MobiDB-lite"/>
    </source>
</evidence>
<organism evidence="2 3">
    <name type="scientific">Acrocarpospora macrocephala</name>
    <dbReference type="NCBI Taxonomy" id="150177"/>
    <lineage>
        <taxon>Bacteria</taxon>
        <taxon>Bacillati</taxon>
        <taxon>Actinomycetota</taxon>
        <taxon>Actinomycetes</taxon>
        <taxon>Streptosporangiales</taxon>
        <taxon>Streptosporangiaceae</taxon>
        <taxon>Acrocarpospora</taxon>
    </lineage>
</organism>
<comment type="caution">
    <text evidence="2">The sequence shown here is derived from an EMBL/GenBank/DDBJ whole genome shotgun (WGS) entry which is preliminary data.</text>
</comment>
<dbReference type="EMBL" id="BLAE01000007">
    <property type="protein sequence ID" value="GES07631.1"/>
    <property type="molecule type" value="Genomic_DNA"/>
</dbReference>
<gene>
    <name evidence="2" type="ORF">Amac_012260</name>
</gene>
<dbReference type="Proteomes" id="UP000331127">
    <property type="component" value="Unassembled WGS sequence"/>
</dbReference>
<dbReference type="RefSeq" id="WP_170322347.1">
    <property type="nucleotide sequence ID" value="NZ_BLAE01000007.1"/>
</dbReference>
<dbReference type="AlphaFoldDB" id="A0A5M3WKA8"/>
<evidence type="ECO:0000313" key="3">
    <source>
        <dbReference type="Proteomes" id="UP000331127"/>
    </source>
</evidence>
<reference evidence="2 3" key="1">
    <citation type="submission" date="2019-10" db="EMBL/GenBank/DDBJ databases">
        <title>Whole genome shotgun sequence of Acrocarpospora macrocephala NBRC 16266.</title>
        <authorList>
            <person name="Ichikawa N."/>
            <person name="Kimura A."/>
            <person name="Kitahashi Y."/>
            <person name="Komaki H."/>
            <person name="Oguchi A."/>
        </authorList>
    </citation>
    <scope>NUCLEOTIDE SEQUENCE [LARGE SCALE GENOMIC DNA]</scope>
    <source>
        <strain evidence="2 3">NBRC 16266</strain>
    </source>
</reference>
<accession>A0A5M3WKA8</accession>
<feature type="region of interest" description="Disordered" evidence="1">
    <location>
        <begin position="235"/>
        <end position="265"/>
    </location>
</feature>
<feature type="region of interest" description="Disordered" evidence="1">
    <location>
        <begin position="190"/>
        <end position="219"/>
    </location>
</feature>